<proteinExistence type="predicted"/>
<feature type="compositionally biased region" description="Low complexity" evidence="3">
    <location>
        <begin position="23"/>
        <end position="34"/>
    </location>
</feature>
<evidence type="ECO:0000313" key="5">
    <source>
        <dbReference type="EMBL" id="KAG8437477.1"/>
    </source>
</evidence>
<sequence>MAADGARSRFGNVGKPHGGGSGSNSPSSSPKLVGGKIRTPPLQRGRPGSPYGGPPSPSPGSKHQLKQAPCSPAHGFRKVTLTKPTFCHHCTDFIWGLAGFQCEGKVWNQ</sequence>
<keyword evidence="2" id="KW-0862">Zinc</keyword>
<name>A0A8T2J187_9PIPI</name>
<keyword evidence="6" id="KW-1185">Reference proteome</keyword>
<dbReference type="OrthoDB" id="63267at2759"/>
<dbReference type="AlphaFoldDB" id="A0A8T2J187"/>
<evidence type="ECO:0000256" key="2">
    <source>
        <dbReference type="ARBA" id="ARBA00022833"/>
    </source>
</evidence>
<dbReference type="EMBL" id="JAACNH010000007">
    <property type="protein sequence ID" value="KAG8437477.1"/>
    <property type="molecule type" value="Genomic_DNA"/>
</dbReference>
<comment type="caution">
    <text evidence="5">The sequence shown here is derived from an EMBL/GenBank/DDBJ whole genome shotgun (WGS) entry which is preliminary data.</text>
</comment>
<evidence type="ECO:0000259" key="4">
    <source>
        <dbReference type="PROSITE" id="PS50081"/>
    </source>
</evidence>
<feature type="domain" description="Phorbol-ester/DAG-type" evidence="4">
    <location>
        <begin position="73"/>
        <end position="103"/>
    </location>
</feature>
<accession>A0A8T2J187</accession>
<dbReference type="Gene3D" id="3.30.60.20">
    <property type="match status" value="1"/>
</dbReference>
<protein>
    <recommendedName>
        <fullName evidence="4">Phorbol-ester/DAG-type domain-containing protein</fullName>
    </recommendedName>
</protein>
<dbReference type="InterPro" id="IPR002219">
    <property type="entry name" value="PKC_DAG/PE"/>
</dbReference>
<dbReference type="GO" id="GO:0046872">
    <property type="term" value="F:metal ion binding"/>
    <property type="evidence" value="ECO:0007669"/>
    <property type="project" value="UniProtKB-KW"/>
</dbReference>
<dbReference type="SUPFAM" id="SSF57889">
    <property type="entry name" value="Cysteine-rich domain"/>
    <property type="match status" value="1"/>
</dbReference>
<gene>
    <name evidence="5" type="ORF">GDO86_008252</name>
</gene>
<feature type="region of interest" description="Disordered" evidence="3">
    <location>
        <begin position="1"/>
        <end position="70"/>
    </location>
</feature>
<reference evidence="5" key="1">
    <citation type="thesis" date="2020" institute="ProQuest LLC" country="789 East Eisenhower Parkway, Ann Arbor, MI, USA">
        <title>Comparative Genomics and Chromosome Evolution.</title>
        <authorList>
            <person name="Mudd A.B."/>
        </authorList>
    </citation>
    <scope>NUCLEOTIDE SEQUENCE</scope>
    <source>
        <strain evidence="5">Female2</strain>
        <tissue evidence="5">Blood</tissue>
    </source>
</reference>
<evidence type="ECO:0000313" key="6">
    <source>
        <dbReference type="Proteomes" id="UP000812440"/>
    </source>
</evidence>
<keyword evidence="1" id="KW-0479">Metal-binding</keyword>
<organism evidence="5 6">
    <name type="scientific">Hymenochirus boettgeri</name>
    <name type="common">Congo dwarf clawed frog</name>
    <dbReference type="NCBI Taxonomy" id="247094"/>
    <lineage>
        <taxon>Eukaryota</taxon>
        <taxon>Metazoa</taxon>
        <taxon>Chordata</taxon>
        <taxon>Craniata</taxon>
        <taxon>Vertebrata</taxon>
        <taxon>Euteleostomi</taxon>
        <taxon>Amphibia</taxon>
        <taxon>Batrachia</taxon>
        <taxon>Anura</taxon>
        <taxon>Pipoidea</taxon>
        <taxon>Pipidae</taxon>
        <taxon>Pipinae</taxon>
        <taxon>Hymenochirus</taxon>
    </lineage>
</organism>
<evidence type="ECO:0000256" key="1">
    <source>
        <dbReference type="ARBA" id="ARBA00022723"/>
    </source>
</evidence>
<dbReference type="PROSITE" id="PS50081">
    <property type="entry name" value="ZF_DAG_PE_2"/>
    <property type="match status" value="1"/>
</dbReference>
<evidence type="ECO:0000256" key="3">
    <source>
        <dbReference type="SAM" id="MobiDB-lite"/>
    </source>
</evidence>
<dbReference type="Proteomes" id="UP000812440">
    <property type="component" value="Chromosome 4"/>
</dbReference>
<dbReference type="InterPro" id="IPR046349">
    <property type="entry name" value="C1-like_sf"/>
</dbReference>